<protein>
    <recommendedName>
        <fullName evidence="4">DUF4192 domain-containing protein</fullName>
    </recommendedName>
</protein>
<keyword evidence="3" id="KW-1185">Reference proteome</keyword>
<dbReference type="InterPro" id="IPR025447">
    <property type="entry name" value="DUF4192"/>
</dbReference>
<gene>
    <name evidence="2" type="ORF">DJ010_01345</name>
</gene>
<dbReference type="OrthoDB" id="3264463at2"/>
<proteinExistence type="predicted"/>
<evidence type="ECO:0008006" key="4">
    <source>
        <dbReference type="Google" id="ProtNLM"/>
    </source>
</evidence>
<organism evidence="2 3">
    <name type="scientific">Nocardioides silvaticus</name>
    <dbReference type="NCBI Taxonomy" id="2201891"/>
    <lineage>
        <taxon>Bacteria</taxon>
        <taxon>Bacillati</taxon>
        <taxon>Actinomycetota</taxon>
        <taxon>Actinomycetes</taxon>
        <taxon>Propionibacteriales</taxon>
        <taxon>Nocardioidaceae</taxon>
        <taxon>Nocardioides</taxon>
    </lineage>
</organism>
<reference evidence="2 3" key="1">
    <citation type="submission" date="2018-05" db="EMBL/GenBank/DDBJ databases">
        <title>Nocardioides silvaticus genome.</title>
        <authorList>
            <person name="Li C."/>
            <person name="Wang G."/>
        </authorList>
    </citation>
    <scope>NUCLEOTIDE SEQUENCE [LARGE SCALE GENOMIC DNA]</scope>
    <source>
        <strain evidence="2 3">CCTCC AB 2018079</strain>
    </source>
</reference>
<dbReference type="Pfam" id="PF13830">
    <property type="entry name" value="DUF4192"/>
    <property type="match status" value="1"/>
</dbReference>
<feature type="region of interest" description="Disordered" evidence="1">
    <location>
        <begin position="313"/>
        <end position="342"/>
    </location>
</feature>
<dbReference type="RefSeq" id="WP_109691827.1">
    <property type="nucleotide sequence ID" value="NZ_QGDD01000001.1"/>
</dbReference>
<accession>A0A316TQ11</accession>
<dbReference type="Proteomes" id="UP000245507">
    <property type="component" value="Unassembled WGS sequence"/>
</dbReference>
<dbReference type="EMBL" id="QGDD01000001">
    <property type="protein sequence ID" value="PWN04322.1"/>
    <property type="molecule type" value="Genomic_DNA"/>
</dbReference>
<evidence type="ECO:0000256" key="1">
    <source>
        <dbReference type="SAM" id="MobiDB-lite"/>
    </source>
</evidence>
<comment type="caution">
    <text evidence="2">The sequence shown here is derived from an EMBL/GenBank/DDBJ whole genome shotgun (WGS) entry which is preliminary data.</text>
</comment>
<dbReference type="AlphaFoldDB" id="A0A316TQ11"/>
<sequence>MDLVVQSPDELLAAVPHVLGFKPEESIVLVPFRPGLPITRVDLPRTAADREEVWDALSGPYGRHARPGARLAIICITEDRRSAELASQHLSNRLQDVGITTHIRLWSDGERWREFNTGQTGLQTPSTAERIAAATVLTGAAQPAASRESLAASLVGDREPISQLLPAARGAAAASTPAAERDWALDRLEQFHADGNRLSDVDGARMLVALETISTRDALWEDMSRENSTSHMAIWTDLTRRGPDEVRAAPASMLGFASWLHGDGAKAWCALDQVPVDRPYSMAAIVASALQNGIHPREWERYQTQMRDIAADLDESFVPKPPGQQRDIPGTQPVTDRPAPSR</sequence>
<evidence type="ECO:0000313" key="2">
    <source>
        <dbReference type="EMBL" id="PWN04322.1"/>
    </source>
</evidence>
<evidence type="ECO:0000313" key="3">
    <source>
        <dbReference type="Proteomes" id="UP000245507"/>
    </source>
</evidence>
<name>A0A316TQ11_9ACTN</name>